<evidence type="ECO:0000256" key="6">
    <source>
        <dbReference type="ARBA" id="ARBA00023033"/>
    </source>
</evidence>
<dbReference type="EMBL" id="JHEG02000019">
    <property type="protein sequence ID" value="KIE13212.1"/>
    <property type="molecule type" value="Genomic_DNA"/>
</dbReference>
<dbReference type="SUPFAM" id="SSF51905">
    <property type="entry name" value="FAD/NAD(P)-binding domain"/>
    <property type="match status" value="1"/>
</dbReference>
<dbReference type="Proteomes" id="UP000029738">
    <property type="component" value="Unassembled WGS sequence"/>
</dbReference>
<dbReference type="PANTHER" id="PTHR46028">
    <property type="entry name" value="KYNURENINE 3-MONOOXYGENASE"/>
    <property type="match status" value="1"/>
</dbReference>
<evidence type="ECO:0000259" key="7">
    <source>
        <dbReference type="Pfam" id="PF01494"/>
    </source>
</evidence>
<comment type="caution">
    <text evidence="9">The sequence shown here is derived from an EMBL/GenBank/DDBJ whole genome shotgun (WGS) entry which is preliminary data.</text>
</comment>
<comment type="cofactor">
    <cofactor evidence="1">
        <name>FAD</name>
        <dbReference type="ChEBI" id="CHEBI:57692"/>
    </cofactor>
</comment>
<name>A0A0C1NEH3_9CYAN</name>
<protein>
    <submittedName>
        <fullName evidence="8">FAD-dependent monooxygenase</fullName>
    </submittedName>
</protein>
<evidence type="ECO:0000256" key="4">
    <source>
        <dbReference type="ARBA" id="ARBA00022857"/>
    </source>
</evidence>
<dbReference type="AlphaFoldDB" id="A0A0C1NEH3"/>
<feature type="domain" description="FAD-binding" evidence="7">
    <location>
        <begin position="115"/>
        <end position="329"/>
    </location>
</feature>
<keyword evidence="10" id="KW-1185">Reference proteome</keyword>
<evidence type="ECO:0000313" key="8">
    <source>
        <dbReference type="EMBL" id="KAF3887815.1"/>
    </source>
</evidence>
<dbReference type="PANTHER" id="PTHR46028:SF2">
    <property type="entry name" value="KYNURENINE 3-MONOOXYGENASE"/>
    <property type="match status" value="1"/>
</dbReference>
<accession>A0A0C1NEH3</accession>
<keyword evidence="4" id="KW-0521">NADP</keyword>
<evidence type="ECO:0000256" key="5">
    <source>
        <dbReference type="ARBA" id="ARBA00023002"/>
    </source>
</evidence>
<proteinExistence type="predicted"/>
<evidence type="ECO:0000313" key="10">
    <source>
        <dbReference type="Proteomes" id="UP000029738"/>
    </source>
</evidence>
<dbReference type="Gene3D" id="3.50.50.60">
    <property type="entry name" value="FAD/NAD(P)-binding domain"/>
    <property type="match status" value="1"/>
</dbReference>
<dbReference type="InterPro" id="IPR036188">
    <property type="entry name" value="FAD/NAD-bd_sf"/>
</dbReference>
<keyword evidence="6 8" id="KW-0503">Monooxygenase</keyword>
<dbReference type="InterPro" id="IPR002938">
    <property type="entry name" value="FAD-bd"/>
</dbReference>
<keyword evidence="5" id="KW-0560">Oxidoreductase</keyword>
<dbReference type="EMBL" id="JHEG04000001">
    <property type="protein sequence ID" value="KAF3887815.1"/>
    <property type="molecule type" value="Genomic_DNA"/>
</dbReference>
<dbReference type="PRINTS" id="PR00420">
    <property type="entry name" value="RNGMNOXGNASE"/>
</dbReference>
<gene>
    <name evidence="9" type="ORF">DA73_0207475</name>
    <name evidence="8" type="ORF">DA73_0400021680</name>
</gene>
<evidence type="ECO:0000256" key="2">
    <source>
        <dbReference type="ARBA" id="ARBA00022630"/>
    </source>
</evidence>
<dbReference type="OrthoDB" id="9782160at2"/>
<evidence type="ECO:0000313" key="9">
    <source>
        <dbReference type="EMBL" id="KIE13212.1"/>
    </source>
</evidence>
<dbReference type="STRING" id="1479485.DA73_0207475"/>
<reference evidence="8" key="2">
    <citation type="submission" date="2019-11" db="EMBL/GenBank/DDBJ databases">
        <title>Improved Assembly of Tolypothrix boutellei genome.</title>
        <authorList>
            <person name="Sarangi A.N."/>
            <person name="Mukherjee M."/>
            <person name="Ghosh S."/>
            <person name="Singh D."/>
            <person name="Das A."/>
            <person name="Kant S."/>
            <person name="Prusty A."/>
            <person name="Tripathy S."/>
        </authorList>
    </citation>
    <scope>NUCLEOTIDE SEQUENCE</scope>
    <source>
        <strain evidence="8">VB521301</strain>
    </source>
</reference>
<dbReference type="GO" id="GO:0070189">
    <property type="term" value="P:kynurenine metabolic process"/>
    <property type="evidence" value="ECO:0007669"/>
    <property type="project" value="TreeGrafter"/>
</dbReference>
<organism evidence="9">
    <name type="scientific">Tolypothrix bouteillei VB521301</name>
    <dbReference type="NCBI Taxonomy" id="1479485"/>
    <lineage>
        <taxon>Bacteria</taxon>
        <taxon>Bacillati</taxon>
        <taxon>Cyanobacteriota</taxon>
        <taxon>Cyanophyceae</taxon>
        <taxon>Nostocales</taxon>
        <taxon>Tolypothrichaceae</taxon>
        <taxon>Tolypothrix</taxon>
    </lineage>
</organism>
<sequence length="422" mass="47367">MNVIIVGAGPTGLFLAHRLLARNPSYKVKIYESNKNPIDLEYCDSKEFGLGLGARIQNWFKSIDGLEEQLVSQGINFPSGLILIPRRQLCALLLRSLLTLYGERESNENSRLWINFNTPVVNVDLTHREIIIDGDTGSEKVPYDLLIGADGIYSTIRSAMMVSKPDKNNFQQQQRPHVWKVLQIPVQPELQQHPSRIIRLQKHSPQFGLIFGALLPQKESSFNALIFWQPVGSSDTNNPCGVSTVEELQQLLQQMSPKNLPAFKLDSNEAETFLAAQPGNEYWSQCSCYHDLEGSAVLIGDAAHGMFSILGQGCTAAVADAVALDSLLQQHSDRLSIVLPEFSRQQVKEGHAASDLNLIALIVYHRWLGLLYKVITLIWVIVLRQPSIFARVNQVDTNYVQVLHENRLWVWLAKKLLLSNPT</sequence>
<keyword evidence="3" id="KW-0274">FAD</keyword>
<dbReference type="GO" id="GO:0004502">
    <property type="term" value="F:kynurenine 3-monooxygenase activity"/>
    <property type="evidence" value="ECO:0007669"/>
    <property type="project" value="TreeGrafter"/>
</dbReference>
<dbReference type="GO" id="GO:0071949">
    <property type="term" value="F:FAD binding"/>
    <property type="evidence" value="ECO:0007669"/>
    <property type="project" value="InterPro"/>
</dbReference>
<evidence type="ECO:0000256" key="3">
    <source>
        <dbReference type="ARBA" id="ARBA00022827"/>
    </source>
</evidence>
<dbReference type="RefSeq" id="WP_038088672.1">
    <property type="nucleotide sequence ID" value="NZ_JHEG04000001.1"/>
</dbReference>
<reference evidence="9" key="1">
    <citation type="journal article" date="2015" name="Genome Announc.">
        <title>Draft Genome Sequence of Tolypothrix boutellei Strain VB521301.</title>
        <authorList>
            <person name="Chandrababunaidu M.M."/>
            <person name="Singh D."/>
            <person name="Sen D."/>
            <person name="Bhan S."/>
            <person name="Das S."/>
            <person name="Gupta A."/>
            <person name="Adhikary S.P."/>
            <person name="Tripathy S."/>
        </authorList>
    </citation>
    <scope>NUCLEOTIDE SEQUENCE</scope>
    <source>
        <strain evidence="9">VB521301</strain>
    </source>
</reference>
<keyword evidence="2" id="KW-0285">Flavoprotein</keyword>
<evidence type="ECO:0000256" key="1">
    <source>
        <dbReference type="ARBA" id="ARBA00001974"/>
    </source>
</evidence>
<dbReference type="Pfam" id="PF01494">
    <property type="entry name" value="FAD_binding_3"/>
    <property type="match status" value="1"/>
</dbReference>